<reference evidence="1" key="1">
    <citation type="journal article" date="2020" name="Stud. Mycol.">
        <title>101 Dothideomycetes genomes: a test case for predicting lifestyles and emergence of pathogens.</title>
        <authorList>
            <person name="Haridas S."/>
            <person name="Albert R."/>
            <person name="Binder M."/>
            <person name="Bloem J."/>
            <person name="Labutti K."/>
            <person name="Salamov A."/>
            <person name="Andreopoulos B."/>
            <person name="Baker S."/>
            <person name="Barry K."/>
            <person name="Bills G."/>
            <person name="Bluhm B."/>
            <person name="Cannon C."/>
            <person name="Castanera R."/>
            <person name="Culley D."/>
            <person name="Daum C."/>
            <person name="Ezra D."/>
            <person name="Gonzalez J."/>
            <person name="Henrissat B."/>
            <person name="Kuo A."/>
            <person name="Liang C."/>
            <person name="Lipzen A."/>
            <person name="Lutzoni F."/>
            <person name="Magnuson J."/>
            <person name="Mondo S."/>
            <person name="Nolan M."/>
            <person name="Ohm R."/>
            <person name="Pangilinan J."/>
            <person name="Park H.-J."/>
            <person name="Ramirez L."/>
            <person name="Alfaro M."/>
            <person name="Sun H."/>
            <person name="Tritt A."/>
            <person name="Yoshinaga Y."/>
            <person name="Zwiers L.-H."/>
            <person name="Turgeon B."/>
            <person name="Goodwin S."/>
            <person name="Spatafora J."/>
            <person name="Crous P."/>
            <person name="Grigoriev I."/>
        </authorList>
    </citation>
    <scope>NUCLEOTIDE SEQUENCE</scope>
    <source>
        <strain evidence="1">CBS 116005</strain>
    </source>
</reference>
<evidence type="ECO:0000313" key="2">
    <source>
        <dbReference type="Proteomes" id="UP000799436"/>
    </source>
</evidence>
<protein>
    <submittedName>
        <fullName evidence="1">Uncharacterized protein</fullName>
    </submittedName>
</protein>
<name>A0A6G1L507_9PEZI</name>
<evidence type="ECO:0000313" key="1">
    <source>
        <dbReference type="EMBL" id="KAF2767649.1"/>
    </source>
</evidence>
<organism evidence="1 2">
    <name type="scientific">Teratosphaeria nubilosa</name>
    <dbReference type="NCBI Taxonomy" id="161662"/>
    <lineage>
        <taxon>Eukaryota</taxon>
        <taxon>Fungi</taxon>
        <taxon>Dikarya</taxon>
        <taxon>Ascomycota</taxon>
        <taxon>Pezizomycotina</taxon>
        <taxon>Dothideomycetes</taxon>
        <taxon>Dothideomycetidae</taxon>
        <taxon>Mycosphaerellales</taxon>
        <taxon>Teratosphaeriaceae</taxon>
        <taxon>Teratosphaeria</taxon>
    </lineage>
</organism>
<keyword evidence="2" id="KW-1185">Reference proteome</keyword>
<dbReference type="AlphaFoldDB" id="A0A6G1L507"/>
<dbReference type="Proteomes" id="UP000799436">
    <property type="component" value="Unassembled WGS sequence"/>
</dbReference>
<sequence length="88" mass="10160">MRFCGRGWREKKSLLMDGDGGMHRDRMGIQVHSVRCTAWLSLRIAARSFGFFWGITLCLEIEVNRTNDHVVAIRRHRITVRALAFGKS</sequence>
<accession>A0A6G1L507</accession>
<proteinExistence type="predicted"/>
<dbReference type="EMBL" id="ML995853">
    <property type="protein sequence ID" value="KAF2767649.1"/>
    <property type="molecule type" value="Genomic_DNA"/>
</dbReference>
<gene>
    <name evidence="1" type="ORF">EJ03DRAFT_143752</name>
</gene>
<feature type="non-terminal residue" evidence="1">
    <location>
        <position position="88"/>
    </location>
</feature>